<dbReference type="eggNOG" id="COG2116">
    <property type="taxonomic scope" value="Bacteria"/>
</dbReference>
<dbReference type="Gene3D" id="1.20.1080.10">
    <property type="entry name" value="Glycerol uptake facilitator protein"/>
    <property type="match status" value="1"/>
</dbReference>
<reference evidence="7 8" key="1">
    <citation type="submission" date="2016-10" db="EMBL/GenBank/DDBJ databases">
        <authorList>
            <person name="de Groot N.N."/>
        </authorList>
    </citation>
    <scope>NUCLEOTIDE SEQUENCE [LARGE SCALE GENOMIC DNA]</scope>
    <source>
        <strain evidence="7 8">AR40</strain>
    </source>
</reference>
<dbReference type="PANTHER" id="PTHR30520:SF6">
    <property type="entry name" value="FORMATE_NITRATE FAMILY TRANSPORTER (EUROFUNG)"/>
    <property type="match status" value="1"/>
</dbReference>
<sequence length="279" mass="29435">MDNLFNSPVQVIETNIKGGETKVNLPIIKMIILGIMAGAFIALGGATSSTAAHNISNVGLSRFVSGIIFPVGLMLITFIGGELFTGNCLTAMGAMDHRFSWGKVVRDLCIIWLSNLVGAVIIAALTYFSGNLDYSSGLLGAYSIKVALGKCTITPVKGITSGILCNILVCAAILMGTAAKDIGGKVWAIFFPIMAFVVGGFEHCVANMFYIPVGIMASMNETYVQKAQEAYGITAEQLSKLSIGGFISNQIPVTIGNILGGMIFVGLPCYLVHCKKCSK</sequence>
<dbReference type="PANTHER" id="PTHR30520">
    <property type="entry name" value="FORMATE TRANSPORTER-RELATED"/>
    <property type="match status" value="1"/>
</dbReference>
<dbReference type="GO" id="GO:0015499">
    <property type="term" value="F:formate transmembrane transporter activity"/>
    <property type="evidence" value="ECO:0007669"/>
    <property type="project" value="TreeGrafter"/>
</dbReference>
<comment type="similarity">
    <text evidence="5">Belongs to the FNT transporter (TC 1.A.16) family.</text>
</comment>
<feature type="transmembrane region" description="Helical" evidence="6">
    <location>
        <begin position="158"/>
        <end position="179"/>
    </location>
</feature>
<evidence type="ECO:0000313" key="8">
    <source>
        <dbReference type="Proteomes" id="UP000182584"/>
    </source>
</evidence>
<feature type="transmembrane region" description="Helical" evidence="6">
    <location>
        <begin position="27"/>
        <end position="47"/>
    </location>
</feature>
<dbReference type="EMBL" id="FOGJ01000016">
    <property type="protein sequence ID" value="SES01884.1"/>
    <property type="molecule type" value="Genomic_DNA"/>
</dbReference>
<feature type="transmembrane region" description="Helical" evidence="6">
    <location>
        <begin position="186"/>
        <end position="211"/>
    </location>
</feature>
<dbReference type="Proteomes" id="UP000182584">
    <property type="component" value="Unassembled WGS sequence"/>
</dbReference>
<dbReference type="OrthoDB" id="9786493at2"/>
<evidence type="ECO:0000256" key="2">
    <source>
        <dbReference type="ARBA" id="ARBA00022692"/>
    </source>
</evidence>
<gene>
    <name evidence="7" type="ORF">SAMN04487884_11668</name>
</gene>
<keyword evidence="4 6" id="KW-0472">Membrane</keyword>
<evidence type="ECO:0000256" key="1">
    <source>
        <dbReference type="ARBA" id="ARBA00004141"/>
    </source>
</evidence>
<protein>
    <submittedName>
        <fullName evidence="7">Formate/nitrite transporter</fullName>
    </submittedName>
</protein>
<evidence type="ECO:0000256" key="6">
    <source>
        <dbReference type="SAM" id="Phobius"/>
    </source>
</evidence>
<dbReference type="AlphaFoldDB" id="A0A1H9TY34"/>
<keyword evidence="2 6" id="KW-0812">Transmembrane</keyword>
<evidence type="ECO:0000256" key="5">
    <source>
        <dbReference type="ARBA" id="ARBA00049660"/>
    </source>
</evidence>
<evidence type="ECO:0000256" key="3">
    <source>
        <dbReference type="ARBA" id="ARBA00022989"/>
    </source>
</evidence>
<feature type="transmembrane region" description="Helical" evidence="6">
    <location>
        <begin position="251"/>
        <end position="272"/>
    </location>
</feature>
<feature type="transmembrane region" description="Helical" evidence="6">
    <location>
        <begin position="110"/>
        <end position="129"/>
    </location>
</feature>
<evidence type="ECO:0000313" key="7">
    <source>
        <dbReference type="EMBL" id="SES01884.1"/>
    </source>
</evidence>
<proteinExistence type="inferred from homology"/>
<dbReference type="InterPro" id="IPR023271">
    <property type="entry name" value="Aquaporin-like"/>
</dbReference>
<keyword evidence="3 6" id="KW-1133">Transmembrane helix</keyword>
<name>A0A1H9TY34_BUTFI</name>
<organism evidence="7 8">
    <name type="scientific">Butyrivibrio fibrisolvens</name>
    <dbReference type="NCBI Taxonomy" id="831"/>
    <lineage>
        <taxon>Bacteria</taxon>
        <taxon>Bacillati</taxon>
        <taxon>Bacillota</taxon>
        <taxon>Clostridia</taxon>
        <taxon>Lachnospirales</taxon>
        <taxon>Lachnospiraceae</taxon>
        <taxon>Butyrivibrio</taxon>
    </lineage>
</organism>
<dbReference type="InterPro" id="IPR000292">
    <property type="entry name" value="For/NO2_transpt"/>
</dbReference>
<dbReference type="Pfam" id="PF01226">
    <property type="entry name" value="Form_Nir_trans"/>
    <property type="match status" value="1"/>
</dbReference>
<dbReference type="RefSeq" id="WP_074756810.1">
    <property type="nucleotide sequence ID" value="NZ_FOGJ01000016.1"/>
</dbReference>
<feature type="transmembrane region" description="Helical" evidence="6">
    <location>
        <begin position="67"/>
        <end position="89"/>
    </location>
</feature>
<accession>A0A1H9TY34</accession>
<dbReference type="GO" id="GO:0005886">
    <property type="term" value="C:plasma membrane"/>
    <property type="evidence" value="ECO:0007669"/>
    <property type="project" value="TreeGrafter"/>
</dbReference>
<evidence type="ECO:0000256" key="4">
    <source>
        <dbReference type="ARBA" id="ARBA00023136"/>
    </source>
</evidence>
<comment type="subcellular location">
    <subcellularLocation>
        <location evidence="1">Membrane</location>
        <topology evidence="1">Multi-pass membrane protein</topology>
    </subcellularLocation>
</comment>